<dbReference type="InterPro" id="IPR007213">
    <property type="entry name" value="Ppm1/Ppm2/Tcmp"/>
</dbReference>
<dbReference type="InterPro" id="IPR029063">
    <property type="entry name" value="SAM-dependent_MTases_sf"/>
</dbReference>
<dbReference type="AlphaFoldDB" id="A0A7L9U4V9"/>
<proteinExistence type="predicted"/>
<dbReference type="Gene3D" id="3.40.50.150">
    <property type="entry name" value="Vaccinia Virus protein VP39"/>
    <property type="match status" value="1"/>
</dbReference>
<keyword evidence="4" id="KW-1185">Reference proteome</keyword>
<evidence type="ECO:0000256" key="2">
    <source>
        <dbReference type="ARBA" id="ARBA00022679"/>
    </source>
</evidence>
<dbReference type="PANTHER" id="PTHR43619">
    <property type="entry name" value="S-ADENOSYL-L-METHIONINE-DEPENDENT METHYLTRANSFERASE YKTD-RELATED"/>
    <property type="match status" value="1"/>
</dbReference>
<evidence type="ECO:0000313" key="3">
    <source>
        <dbReference type="EMBL" id="QOL49175.1"/>
    </source>
</evidence>
<evidence type="ECO:0000313" key="4">
    <source>
        <dbReference type="Proteomes" id="UP000593875"/>
    </source>
</evidence>
<keyword evidence="2 3" id="KW-0808">Transferase</keyword>
<dbReference type="RefSeq" id="WP_193686217.1">
    <property type="nucleotide sequence ID" value="NZ_CP062941.1"/>
</dbReference>
<dbReference type="Pfam" id="PF04072">
    <property type="entry name" value="LCM"/>
    <property type="match status" value="1"/>
</dbReference>
<dbReference type="GO" id="GO:0008168">
    <property type="term" value="F:methyltransferase activity"/>
    <property type="evidence" value="ECO:0007669"/>
    <property type="project" value="UniProtKB-KW"/>
</dbReference>
<dbReference type="Proteomes" id="UP000593875">
    <property type="component" value="Chromosome"/>
</dbReference>
<protein>
    <submittedName>
        <fullName evidence="3">Class I SAM-dependent methyltransferase</fullName>
    </submittedName>
</protein>
<dbReference type="GO" id="GO:0032259">
    <property type="term" value="P:methylation"/>
    <property type="evidence" value="ECO:0007669"/>
    <property type="project" value="UniProtKB-KW"/>
</dbReference>
<sequence length="226" mass="24818">MKPDKPSNTALIVAAGLQLARGNAALPADLMPAEALRCGEQLLQRVHPRLAGLLRKTWFRRLCNLLERATLPGICLHFTLRKQMVRQQVRAAIAGGCTQVVVLGAGLDTLCTELKAARPELCCIEIDHPATQSARRNGSDDTDIEFIAADLRQQELGAMLKAHPNFCRIASTLFVAEGLLMYMPLDAVRALLTQMAAAAPHCGVTFTWFEPLEHGLAFPHRHGHFR</sequence>
<accession>A0A7L9U4V9</accession>
<evidence type="ECO:0000256" key="1">
    <source>
        <dbReference type="ARBA" id="ARBA00022603"/>
    </source>
</evidence>
<dbReference type="PANTHER" id="PTHR43619:SF2">
    <property type="entry name" value="S-ADENOSYL-L-METHIONINE-DEPENDENT METHYLTRANSFERASES SUPERFAMILY PROTEIN"/>
    <property type="match status" value="1"/>
</dbReference>
<organism evidence="3 4">
    <name type="scientific">Massilia litorea</name>
    <dbReference type="NCBI Taxonomy" id="2769491"/>
    <lineage>
        <taxon>Bacteria</taxon>
        <taxon>Pseudomonadati</taxon>
        <taxon>Pseudomonadota</taxon>
        <taxon>Betaproteobacteria</taxon>
        <taxon>Burkholderiales</taxon>
        <taxon>Oxalobacteraceae</taxon>
        <taxon>Telluria group</taxon>
        <taxon>Massilia</taxon>
    </lineage>
</organism>
<name>A0A7L9U4V9_9BURK</name>
<gene>
    <name evidence="3" type="ORF">LPB04_19990</name>
</gene>
<dbReference type="KEGG" id="mlir:LPB04_19990"/>
<keyword evidence="1 3" id="KW-0489">Methyltransferase</keyword>
<reference evidence="3 4" key="1">
    <citation type="submission" date="2020-10" db="EMBL/GenBank/DDBJ databases">
        <title>Genome sequencing of Massilia sp. LPB0304.</title>
        <authorList>
            <person name="Kim J."/>
        </authorList>
    </citation>
    <scope>NUCLEOTIDE SEQUENCE [LARGE SCALE GENOMIC DNA]</scope>
    <source>
        <strain evidence="3 4">LPB0304</strain>
    </source>
</reference>
<dbReference type="EMBL" id="CP062941">
    <property type="protein sequence ID" value="QOL49175.1"/>
    <property type="molecule type" value="Genomic_DNA"/>
</dbReference>
<dbReference type="SUPFAM" id="SSF53335">
    <property type="entry name" value="S-adenosyl-L-methionine-dependent methyltransferases"/>
    <property type="match status" value="1"/>
</dbReference>